<accession>A0ABY4LES1</accession>
<dbReference type="RefSeq" id="WP_248646655.1">
    <property type="nucleotide sequence ID" value="NZ_CP096574.1"/>
</dbReference>
<evidence type="ECO:0000313" key="3">
    <source>
        <dbReference type="EMBL" id="UPU35263.1"/>
    </source>
</evidence>
<gene>
    <name evidence="3" type="ORF">M1B72_17720</name>
</gene>
<evidence type="ECO:0000313" key="4">
    <source>
        <dbReference type="Proteomes" id="UP000831485"/>
    </source>
</evidence>
<protein>
    <recommendedName>
        <fullName evidence="5">Secreted protein</fullName>
    </recommendedName>
</protein>
<dbReference type="EMBL" id="CP096574">
    <property type="protein sequence ID" value="UPU35263.1"/>
    <property type="molecule type" value="Genomic_DNA"/>
</dbReference>
<proteinExistence type="predicted"/>
<keyword evidence="2" id="KW-0732">Signal</keyword>
<name>A0ABY4LES1_9BACT</name>
<feature type="compositionally biased region" description="Basic and acidic residues" evidence="1">
    <location>
        <begin position="25"/>
        <end position="34"/>
    </location>
</feature>
<keyword evidence="4" id="KW-1185">Reference proteome</keyword>
<dbReference type="Proteomes" id="UP000831485">
    <property type="component" value="Chromosome"/>
</dbReference>
<organism evidence="3 4">
    <name type="scientific">Geomonas paludis</name>
    <dbReference type="NCBI Taxonomy" id="2740185"/>
    <lineage>
        <taxon>Bacteria</taxon>
        <taxon>Pseudomonadati</taxon>
        <taxon>Thermodesulfobacteriota</taxon>
        <taxon>Desulfuromonadia</taxon>
        <taxon>Geobacterales</taxon>
        <taxon>Geobacteraceae</taxon>
        <taxon>Geomonas</taxon>
    </lineage>
</organism>
<reference evidence="3" key="1">
    <citation type="submission" date="2022-04" db="EMBL/GenBank/DDBJ databases">
        <authorList>
            <person name="Liu G."/>
        </authorList>
    </citation>
    <scope>NUCLEOTIDE SEQUENCE</scope>
    <source>
        <strain evidence="3">RG22</strain>
    </source>
</reference>
<evidence type="ECO:0000256" key="1">
    <source>
        <dbReference type="SAM" id="MobiDB-lite"/>
    </source>
</evidence>
<feature type="chain" id="PRO_5046368143" description="Secreted protein" evidence="2">
    <location>
        <begin position="22"/>
        <end position="159"/>
    </location>
</feature>
<feature type="signal peptide" evidence="2">
    <location>
        <begin position="1"/>
        <end position="21"/>
    </location>
</feature>
<evidence type="ECO:0008006" key="5">
    <source>
        <dbReference type="Google" id="ProtNLM"/>
    </source>
</evidence>
<sequence length="159" mass="17835">MKIIPLTWVIVVLMAAAPVTAAEQPSRDEQRQEPLRATPHPSQSPLRFTLVKGKERQSLEVTYVDSKIVFFKIAKSGTCSRNEHGKARITGYWWLGAETDENEAGEAIAVQEYVYRKNSKCTINVRIDEGGWTQATIQESAECNPACHLSAESMDLRKQ</sequence>
<evidence type="ECO:0000256" key="2">
    <source>
        <dbReference type="SAM" id="SignalP"/>
    </source>
</evidence>
<feature type="region of interest" description="Disordered" evidence="1">
    <location>
        <begin position="22"/>
        <end position="45"/>
    </location>
</feature>